<dbReference type="Proteomes" id="UP000465221">
    <property type="component" value="Unassembled WGS sequence"/>
</dbReference>
<organism evidence="7 8">
    <name type="scientific">Aspergillus udagawae</name>
    <dbReference type="NCBI Taxonomy" id="91492"/>
    <lineage>
        <taxon>Eukaryota</taxon>
        <taxon>Fungi</taxon>
        <taxon>Dikarya</taxon>
        <taxon>Ascomycota</taxon>
        <taxon>Pezizomycotina</taxon>
        <taxon>Eurotiomycetes</taxon>
        <taxon>Eurotiomycetidae</taxon>
        <taxon>Eurotiales</taxon>
        <taxon>Aspergillaceae</taxon>
        <taxon>Aspergillus</taxon>
        <taxon>Aspergillus subgen. Fumigati</taxon>
    </lineage>
</organism>
<dbReference type="SUPFAM" id="SSF52540">
    <property type="entry name" value="P-loop containing nucleoside triphosphate hydrolases"/>
    <property type="match status" value="2"/>
</dbReference>
<dbReference type="SMART" id="SM00490">
    <property type="entry name" value="HELICc"/>
    <property type="match status" value="1"/>
</dbReference>
<evidence type="ECO:0000256" key="2">
    <source>
        <dbReference type="ARBA" id="ARBA00022801"/>
    </source>
</evidence>
<dbReference type="CDD" id="cd18793">
    <property type="entry name" value="SF2_C_SNF"/>
    <property type="match status" value="1"/>
</dbReference>
<reference evidence="7 8" key="1">
    <citation type="submission" date="2020-01" db="EMBL/GenBank/DDBJ databases">
        <title>Draft genome sequence of Aspergillus udagawae IFM 46972.</title>
        <authorList>
            <person name="Takahashi H."/>
            <person name="Yaguchi T."/>
        </authorList>
    </citation>
    <scope>NUCLEOTIDE SEQUENCE [LARGE SCALE GENOMIC DNA]</scope>
    <source>
        <strain evidence="7 8">IFM 46972</strain>
    </source>
</reference>
<name>A0A8H3N318_9EURO</name>
<keyword evidence="2" id="KW-0378">Hydrolase</keyword>
<dbReference type="PANTHER" id="PTHR45629">
    <property type="entry name" value="SNF2/RAD54 FAMILY MEMBER"/>
    <property type="match status" value="1"/>
</dbReference>
<dbReference type="PROSITE" id="PS51194">
    <property type="entry name" value="HELICASE_CTER"/>
    <property type="match status" value="1"/>
</dbReference>
<feature type="domain" description="Helicase C-terminal" evidence="6">
    <location>
        <begin position="556"/>
        <end position="710"/>
    </location>
</feature>
<protein>
    <submittedName>
        <fullName evidence="7">DNA repair and recombination protein RAD54B</fullName>
    </submittedName>
</protein>
<dbReference type="GO" id="GO:0005524">
    <property type="term" value="F:ATP binding"/>
    <property type="evidence" value="ECO:0007669"/>
    <property type="project" value="InterPro"/>
</dbReference>
<evidence type="ECO:0000313" key="8">
    <source>
        <dbReference type="Proteomes" id="UP000465221"/>
    </source>
</evidence>
<feature type="domain" description="Helicase ATP-binding" evidence="5">
    <location>
        <begin position="289"/>
        <end position="403"/>
    </location>
</feature>
<dbReference type="InterPro" id="IPR049730">
    <property type="entry name" value="SNF2/RAD54-like_C"/>
</dbReference>
<feature type="compositionally biased region" description="Acidic residues" evidence="4">
    <location>
        <begin position="759"/>
        <end position="775"/>
    </location>
</feature>
<dbReference type="Pfam" id="PF00176">
    <property type="entry name" value="SNF2-rel_dom"/>
    <property type="match status" value="1"/>
</dbReference>
<evidence type="ECO:0000259" key="6">
    <source>
        <dbReference type="PROSITE" id="PS51194"/>
    </source>
</evidence>
<keyword evidence="3" id="KW-0067">ATP-binding</keyword>
<keyword evidence="1" id="KW-0547">Nucleotide-binding</keyword>
<dbReference type="GO" id="GO:0000724">
    <property type="term" value="P:double-strand break repair via homologous recombination"/>
    <property type="evidence" value="ECO:0007669"/>
    <property type="project" value="TreeGrafter"/>
</dbReference>
<dbReference type="InterPro" id="IPR027417">
    <property type="entry name" value="P-loop_NTPase"/>
</dbReference>
<feature type="region of interest" description="Disordered" evidence="4">
    <location>
        <begin position="1"/>
        <end position="81"/>
    </location>
</feature>
<evidence type="ECO:0000256" key="4">
    <source>
        <dbReference type="SAM" id="MobiDB-lite"/>
    </source>
</evidence>
<gene>
    <name evidence="7" type="ORF">IFM46972_00619</name>
</gene>
<evidence type="ECO:0000259" key="5">
    <source>
        <dbReference type="PROSITE" id="PS51192"/>
    </source>
</evidence>
<evidence type="ECO:0000256" key="3">
    <source>
        <dbReference type="ARBA" id="ARBA00022840"/>
    </source>
</evidence>
<sequence length="899" mass="99015">MVFKPFKPPLIRKQPNPPVSDAPAASGAPEHREPPAKKQRLDPEITTLGDSLGRSYTPSRKPLQQVINAGSSSSESTTGDDPCGDRYYNVLWRKPSTKKNKTWDGDGIISTRDGYLYLQDISGKDMGRVMHGSRLEAGIVLSIGGKEVEIDSEIPRKEYLAGRPFLERKDTTSLAAAPAPLKKTFMPLLGSRSSTSLPTTSSQKSQGGKTGSLPLPNPASRSSSISNAYKRPLLESTVVPVGPVGKPVPRHDPNQPGALVMKRPDSVPKGKQIVDVVVDPILSKHLRPHQREGEFRKWLGNERIGVFVFDDKRKRLTDFTKGRAYSVMIVGYEKLRTVQEGLARGTGVDIIIADEGHRLKTLQNKSGQAIQSLNATKRIILSGTPIQNDLKEFFAAVDLVNPGILGNFKAFVREFEGPIVKSRQPEATKKEIEKGEARNEELRELTAKFMLRRTADILAKYLPPKTEYVLFCNPTSTQANIYRNVLASPVFQCAIGNSENALQLITILKKLCNSPSLLSPKTGDDKPSETITALLSSLPPNLLRHFSPSCSAKIRVLDQLLHNLRTSTSEKIVLVSNYTSTLNLLANLLTSLSLPFLRLDGSTPAQKRQALVEDFNRLPPNLCFAFLLSAKAGGTGLNLIGASRLVLFDVDWNPATDVQAMARIHRDGQKRHCRIYRVLLKGSLEEKIWQRQVTKIGLADSVMEHKNSVAQFSRDELKDLFRLDEASRCQTHELLGCDCGGLGQMAGPPSDDTSIPATDAEDSPSSDLSDTDSEFPDIPTLIKASQLNMEEQERRIHSHLRDGRRSRTHKGKRGNDIAGDEPAKQSRIQQSLSHYVHIDPGLMSVATDETVCDLQAALDDDDVLLPLLKDEDNRVSFIFKKSSTAEAKGKRPSSPVVVD</sequence>
<feature type="compositionally biased region" description="Basic and acidic residues" evidence="4">
    <location>
        <begin position="29"/>
        <end position="43"/>
    </location>
</feature>
<dbReference type="GO" id="GO:0016787">
    <property type="term" value="F:hydrolase activity"/>
    <property type="evidence" value="ECO:0007669"/>
    <property type="project" value="UniProtKB-KW"/>
</dbReference>
<dbReference type="EMBL" id="BLKC01000003">
    <property type="protein sequence ID" value="GFF23287.1"/>
    <property type="molecule type" value="Genomic_DNA"/>
</dbReference>
<proteinExistence type="predicted"/>
<dbReference type="Gene3D" id="3.40.50.10810">
    <property type="entry name" value="Tandem AAA-ATPase domain"/>
    <property type="match status" value="1"/>
</dbReference>
<dbReference type="InterPro" id="IPR014001">
    <property type="entry name" value="Helicase_ATP-bd"/>
</dbReference>
<feature type="region of interest" description="Disordered" evidence="4">
    <location>
        <begin position="745"/>
        <end position="776"/>
    </location>
</feature>
<feature type="region of interest" description="Disordered" evidence="4">
    <location>
        <begin position="187"/>
        <end position="224"/>
    </location>
</feature>
<accession>A0A8H3N318</accession>
<dbReference type="Gene3D" id="3.40.50.300">
    <property type="entry name" value="P-loop containing nucleotide triphosphate hydrolases"/>
    <property type="match status" value="1"/>
</dbReference>
<dbReference type="PROSITE" id="PS51192">
    <property type="entry name" value="HELICASE_ATP_BIND_1"/>
    <property type="match status" value="1"/>
</dbReference>
<dbReference type="Gene3D" id="1.20.120.850">
    <property type="entry name" value="SWI2/SNF2 ATPases, N-terminal domain"/>
    <property type="match status" value="1"/>
</dbReference>
<evidence type="ECO:0000256" key="1">
    <source>
        <dbReference type="ARBA" id="ARBA00022741"/>
    </source>
</evidence>
<dbReference type="InterPro" id="IPR038718">
    <property type="entry name" value="SNF2-like_sf"/>
</dbReference>
<dbReference type="InterPro" id="IPR050496">
    <property type="entry name" value="SNF2_RAD54_helicase_repair"/>
</dbReference>
<dbReference type="InterPro" id="IPR000330">
    <property type="entry name" value="SNF2_N"/>
</dbReference>
<dbReference type="Pfam" id="PF00271">
    <property type="entry name" value="Helicase_C"/>
    <property type="match status" value="1"/>
</dbReference>
<feature type="region of interest" description="Disordered" evidence="4">
    <location>
        <begin position="797"/>
        <end position="827"/>
    </location>
</feature>
<dbReference type="GO" id="GO:0015616">
    <property type="term" value="F:DNA translocase activity"/>
    <property type="evidence" value="ECO:0007669"/>
    <property type="project" value="TreeGrafter"/>
</dbReference>
<evidence type="ECO:0000313" key="7">
    <source>
        <dbReference type="EMBL" id="GFF23287.1"/>
    </source>
</evidence>
<dbReference type="AlphaFoldDB" id="A0A8H3N318"/>
<dbReference type="InterPro" id="IPR001650">
    <property type="entry name" value="Helicase_C-like"/>
</dbReference>
<dbReference type="PANTHER" id="PTHR45629:SF7">
    <property type="entry name" value="DNA EXCISION REPAIR PROTEIN ERCC-6-RELATED"/>
    <property type="match status" value="1"/>
</dbReference>
<feature type="region of interest" description="Disordered" evidence="4">
    <location>
        <begin position="240"/>
        <end position="265"/>
    </location>
</feature>
<dbReference type="GO" id="GO:0007131">
    <property type="term" value="P:reciprocal meiotic recombination"/>
    <property type="evidence" value="ECO:0007669"/>
    <property type="project" value="TreeGrafter"/>
</dbReference>
<comment type="caution">
    <text evidence="7">The sequence shown here is derived from an EMBL/GenBank/DDBJ whole genome shotgun (WGS) entry which is preliminary data.</text>
</comment>
<feature type="compositionally biased region" description="Low complexity" evidence="4">
    <location>
        <begin position="188"/>
        <end position="207"/>
    </location>
</feature>
<dbReference type="GO" id="GO:0005634">
    <property type="term" value="C:nucleus"/>
    <property type="evidence" value="ECO:0007669"/>
    <property type="project" value="TreeGrafter"/>
</dbReference>